<dbReference type="AlphaFoldDB" id="A0A8H3INJ8"/>
<dbReference type="InterPro" id="IPR036047">
    <property type="entry name" value="F-box-like_dom_sf"/>
</dbReference>
<dbReference type="SUPFAM" id="SSF81383">
    <property type="entry name" value="F-box domain"/>
    <property type="match status" value="1"/>
</dbReference>
<accession>A0A8H3INJ8</accession>
<proteinExistence type="predicted"/>
<dbReference type="OrthoDB" id="5295250at2759"/>
<feature type="domain" description="F-box" evidence="1">
    <location>
        <begin position="44"/>
        <end position="97"/>
    </location>
</feature>
<name>A0A8H3INJ8_9LECA</name>
<dbReference type="Pfam" id="PF00646">
    <property type="entry name" value="F-box"/>
    <property type="match status" value="1"/>
</dbReference>
<evidence type="ECO:0000313" key="2">
    <source>
        <dbReference type="EMBL" id="CAF9934522.1"/>
    </source>
</evidence>
<evidence type="ECO:0000259" key="1">
    <source>
        <dbReference type="PROSITE" id="PS50181"/>
    </source>
</evidence>
<keyword evidence="3" id="KW-1185">Reference proteome</keyword>
<evidence type="ECO:0000313" key="3">
    <source>
        <dbReference type="Proteomes" id="UP000664534"/>
    </source>
</evidence>
<protein>
    <recommendedName>
        <fullName evidence="1">F-box domain-containing protein</fullName>
    </recommendedName>
</protein>
<dbReference type="PROSITE" id="PS50181">
    <property type="entry name" value="FBOX"/>
    <property type="match status" value="1"/>
</dbReference>
<organism evidence="2 3">
    <name type="scientific">Imshaugia aleurites</name>
    <dbReference type="NCBI Taxonomy" id="172621"/>
    <lineage>
        <taxon>Eukaryota</taxon>
        <taxon>Fungi</taxon>
        <taxon>Dikarya</taxon>
        <taxon>Ascomycota</taxon>
        <taxon>Pezizomycotina</taxon>
        <taxon>Lecanoromycetes</taxon>
        <taxon>OSLEUM clade</taxon>
        <taxon>Lecanoromycetidae</taxon>
        <taxon>Lecanorales</taxon>
        <taxon>Lecanorineae</taxon>
        <taxon>Parmeliaceae</taxon>
        <taxon>Imshaugia</taxon>
    </lineage>
</organism>
<sequence length="532" mass="60808">MDRSQEEYDVGLALVQLSSSGRRWLAPPQQNDAQGHVLKICFPPDIFTRLPLELSQRIAQYLPLIDATRARRVSKNWQYVLTSHQTSQLLLRPWHRIGASTLRIPDGLSLDAISSLKAEHVWAYQTGTPVDQLTMQWPISPSGPLSTNVAYSNGRVAWIDETRAMVHLLCLEDDGGHTRFVTDPEWLSNLALSKSMLAVTTLGGQCRAIDLAAQHQIQFRFSPANVIKVVIDEDTLAILHGPAASNPMQFYVTTWTLRDHNRLVFTANLHRSPKQALGLCDLKIMLDISRRSVVIFERVAEASVVYFTRFSLEGRVQTEGALKLPSIEGFARFSEKSTPTNDNEWATVWSYSTIKRTSGKYLLSPVLRVQYKSGHDILRLKQDSLKLWQGDDVTRSEFFFWHDTAYCHERYYDFANLKVADFSKSNFEYAIMGRFMDMIDTLGLPHYLSHFRNAIRPEHFQEGIDDVSNTMLASVFLGDERFLVNACQYGLVIWAFDKNHGMTVTDAGFKERREDARKNKQNPWLRWSLSRS</sequence>
<dbReference type="Proteomes" id="UP000664534">
    <property type="component" value="Unassembled WGS sequence"/>
</dbReference>
<dbReference type="Gene3D" id="1.20.1280.50">
    <property type="match status" value="1"/>
</dbReference>
<dbReference type="EMBL" id="CAJPDT010000077">
    <property type="protein sequence ID" value="CAF9934522.1"/>
    <property type="molecule type" value="Genomic_DNA"/>
</dbReference>
<comment type="caution">
    <text evidence="2">The sequence shown here is derived from an EMBL/GenBank/DDBJ whole genome shotgun (WGS) entry which is preliminary data.</text>
</comment>
<dbReference type="SMART" id="SM00256">
    <property type="entry name" value="FBOX"/>
    <property type="match status" value="1"/>
</dbReference>
<gene>
    <name evidence="2" type="ORF">IMSHALPRED_009737</name>
</gene>
<dbReference type="InterPro" id="IPR001810">
    <property type="entry name" value="F-box_dom"/>
</dbReference>
<reference evidence="2" key="1">
    <citation type="submission" date="2021-03" db="EMBL/GenBank/DDBJ databases">
        <authorList>
            <person name="Tagirdzhanova G."/>
        </authorList>
    </citation>
    <scope>NUCLEOTIDE SEQUENCE</scope>
</reference>